<dbReference type="InterPro" id="IPR036865">
    <property type="entry name" value="CRAL-TRIO_dom_sf"/>
</dbReference>
<evidence type="ECO:0000259" key="2">
    <source>
        <dbReference type="PROSITE" id="PS50191"/>
    </source>
</evidence>
<dbReference type="InterPro" id="IPR011074">
    <property type="entry name" value="CRAL/TRIO_N_dom"/>
</dbReference>
<dbReference type="Proteomes" id="UP001219518">
    <property type="component" value="Unassembled WGS sequence"/>
</dbReference>
<dbReference type="SUPFAM" id="SSF52087">
    <property type="entry name" value="CRAL/TRIO domain"/>
    <property type="match status" value="1"/>
</dbReference>
<comment type="caution">
    <text evidence="3">The sequence shown here is derived from an EMBL/GenBank/DDBJ whole genome shotgun (WGS) entry which is preliminary data.</text>
</comment>
<dbReference type="GO" id="GO:0016020">
    <property type="term" value="C:membrane"/>
    <property type="evidence" value="ECO:0007669"/>
    <property type="project" value="TreeGrafter"/>
</dbReference>
<dbReference type="SMART" id="SM01100">
    <property type="entry name" value="CRAL_TRIO_N"/>
    <property type="match status" value="1"/>
</dbReference>
<dbReference type="Gene3D" id="3.40.525.10">
    <property type="entry name" value="CRAL-TRIO lipid binding domain"/>
    <property type="match status" value="1"/>
</dbReference>
<feature type="region of interest" description="Disordered" evidence="1">
    <location>
        <begin position="1"/>
        <end position="24"/>
    </location>
</feature>
<dbReference type="InterPro" id="IPR001251">
    <property type="entry name" value="CRAL-TRIO_dom"/>
</dbReference>
<feature type="non-terminal residue" evidence="3">
    <location>
        <position position="1"/>
    </location>
</feature>
<feature type="compositionally biased region" description="Low complexity" evidence="1">
    <location>
        <begin position="86"/>
        <end position="111"/>
    </location>
</feature>
<evidence type="ECO:0000313" key="3">
    <source>
        <dbReference type="EMBL" id="KAK3922438.1"/>
    </source>
</evidence>
<dbReference type="SMART" id="SM00516">
    <property type="entry name" value="SEC14"/>
    <property type="match status" value="1"/>
</dbReference>
<dbReference type="AlphaFoldDB" id="A0AAE1HJN2"/>
<feature type="domain" description="CRAL-TRIO" evidence="2">
    <location>
        <begin position="323"/>
        <end position="484"/>
    </location>
</feature>
<feature type="region of interest" description="Disordered" evidence="1">
    <location>
        <begin position="86"/>
        <end position="145"/>
    </location>
</feature>
<evidence type="ECO:0000313" key="4">
    <source>
        <dbReference type="Proteomes" id="UP001219518"/>
    </source>
</evidence>
<organism evidence="3 4">
    <name type="scientific">Frankliniella fusca</name>
    <dbReference type="NCBI Taxonomy" id="407009"/>
    <lineage>
        <taxon>Eukaryota</taxon>
        <taxon>Metazoa</taxon>
        <taxon>Ecdysozoa</taxon>
        <taxon>Arthropoda</taxon>
        <taxon>Hexapoda</taxon>
        <taxon>Insecta</taxon>
        <taxon>Pterygota</taxon>
        <taxon>Neoptera</taxon>
        <taxon>Paraneoptera</taxon>
        <taxon>Thysanoptera</taxon>
        <taxon>Terebrantia</taxon>
        <taxon>Thripoidea</taxon>
        <taxon>Thripidae</taxon>
        <taxon>Frankliniella</taxon>
    </lineage>
</organism>
<dbReference type="PRINTS" id="PR00180">
    <property type="entry name" value="CRETINALDHBP"/>
</dbReference>
<feature type="compositionally biased region" description="Low complexity" evidence="1">
    <location>
        <begin position="119"/>
        <end position="134"/>
    </location>
</feature>
<evidence type="ECO:0000256" key="1">
    <source>
        <dbReference type="SAM" id="MobiDB-lite"/>
    </source>
</evidence>
<sequence>SHSLGYAAGGRLGARLGPPGRLGSGTPTCWAAQFAPCWPDEQRPERSRAESDRCKTFGRIKFNENASYQRSVAVLAARRGGRRDAMGLGKKLSLSRGGSKKSTSAARSRSPGGPGAQPGGQTKQDAAAVASVDQARTRTKKKNKKKKLFSGRKFWLTLRQQIYSYKCRCFNLAPGELEQKGGGGGGAPVPDVVRGAALASALAAHHLAVEDVADAVQDVLPDAAEGAAGGVQDPPWQLTGAWLQRARDELHEDPDKTPGLLDRLRGLVQEEPDLRARCDDAFLIRFLRARKFNVAKAHKTVQRYYQMKRKHPNLCRASSVERLGGIMAAELHGVLQGRDQAGCRVLAVKIDNYDGSLHTVDDFFRLNVIALEQMVRDPETQVSGINVIVDLGGFGIQHTSFLAPYYVKNTTEVIQESFPLRFKGFHVVNQPFYFGALFAIIKPFLKEKMKRRVTLYGTRFADLQKTIPASMLPAQYGGEPGGFEYKRWAGELHALEGYFSNLESFGYPDEVENSEGAGGGRRRLSLFALGRRLSQVSTDGK</sequence>
<dbReference type="CDD" id="cd00170">
    <property type="entry name" value="SEC14"/>
    <property type="match status" value="1"/>
</dbReference>
<feature type="compositionally biased region" description="Low complexity" evidence="1">
    <location>
        <begin position="13"/>
        <end position="24"/>
    </location>
</feature>
<dbReference type="Gene3D" id="1.10.8.20">
    <property type="entry name" value="N-terminal domain of phosphatidylinositol transfer protein sec14p"/>
    <property type="match status" value="1"/>
</dbReference>
<dbReference type="GO" id="GO:1902936">
    <property type="term" value="F:phosphatidylinositol bisphosphate binding"/>
    <property type="evidence" value="ECO:0007669"/>
    <property type="project" value="TreeGrafter"/>
</dbReference>
<keyword evidence="4" id="KW-1185">Reference proteome</keyword>
<protein>
    <submittedName>
        <fullName evidence="3">Alpha-tocopherol transfer protein-like</fullName>
    </submittedName>
</protein>
<dbReference type="PROSITE" id="PS50191">
    <property type="entry name" value="CRAL_TRIO"/>
    <property type="match status" value="1"/>
</dbReference>
<reference evidence="3" key="1">
    <citation type="submission" date="2021-07" db="EMBL/GenBank/DDBJ databases">
        <authorList>
            <person name="Catto M.A."/>
            <person name="Jacobson A."/>
            <person name="Kennedy G."/>
            <person name="Labadie P."/>
            <person name="Hunt B.G."/>
            <person name="Srinivasan R."/>
        </authorList>
    </citation>
    <scope>NUCLEOTIDE SEQUENCE</scope>
    <source>
        <strain evidence="3">PL_HMW_Pooled</strain>
        <tissue evidence="3">Head</tissue>
    </source>
</reference>
<dbReference type="InterPro" id="IPR036273">
    <property type="entry name" value="CRAL/TRIO_N_dom_sf"/>
</dbReference>
<dbReference type="Pfam" id="PF03765">
    <property type="entry name" value="CRAL_TRIO_N"/>
    <property type="match status" value="1"/>
</dbReference>
<dbReference type="SUPFAM" id="SSF46938">
    <property type="entry name" value="CRAL/TRIO N-terminal domain"/>
    <property type="match status" value="1"/>
</dbReference>
<dbReference type="Gene3D" id="1.20.5.1200">
    <property type="entry name" value="Alpha-tocopherol transfer"/>
    <property type="match status" value="1"/>
</dbReference>
<dbReference type="Pfam" id="PF00650">
    <property type="entry name" value="CRAL_TRIO"/>
    <property type="match status" value="1"/>
</dbReference>
<gene>
    <name evidence="3" type="ORF">KUF71_011907</name>
</gene>
<dbReference type="EMBL" id="JAHWGI010001090">
    <property type="protein sequence ID" value="KAK3922438.1"/>
    <property type="molecule type" value="Genomic_DNA"/>
</dbReference>
<name>A0AAE1HJN2_9NEOP</name>
<dbReference type="PANTHER" id="PTHR10174:SF130">
    <property type="entry name" value="ALPHA-TOCOPHEROL TRANSFER PROTEIN-LIKE"/>
    <property type="match status" value="1"/>
</dbReference>
<proteinExistence type="predicted"/>
<accession>A0AAE1HJN2</accession>
<reference evidence="3" key="2">
    <citation type="journal article" date="2023" name="BMC Genomics">
        <title>Pest status, molecular evolution, and epigenetic factors derived from the genome assembly of Frankliniella fusca, a thysanopteran phytovirus vector.</title>
        <authorList>
            <person name="Catto M.A."/>
            <person name="Labadie P.E."/>
            <person name="Jacobson A.L."/>
            <person name="Kennedy G.G."/>
            <person name="Srinivasan R."/>
            <person name="Hunt B.G."/>
        </authorList>
    </citation>
    <scope>NUCLEOTIDE SEQUENCE</scope>
    <source>
        <strain evidence="3">PL_HMW_Pooled</strain>
    </source>
</reference>
<dbReference type="PANTHER" id="PTHR10174">
    <property type="entry name" value="ALPHA-TOCOPHEROL TRANSFER PROTEIN-RELATED"/>
    <property type="match status" value="1"/>
</dbReference>